<dbReference type="PANTHER" id="PTHR43777:SF1">
    <property type="entry name" value="MOLYBDENUM COFACTOR CYTIDYLYLTRANSFERASE"/>
    <property type="match status" value="1"/>
</dbReference>
<protein>
    <submittedName>
        <fullName evidence="2">NTP transferase domain-containing protein</fullName>
    </submittedName>
</protein>
<dbReference type="GO" id="GO:0016740">
    <property type="term" value="F:transferase activity"/>
    <property type="evidence" value="ECO:0007669"/>
    <property type="project" value="UniProtKB-KW"/>
</dbReference>
<keyword evidence="2" id="KW-0808">Transferase</keyword>
<evidence type="ECO:0000259" key="1">
    <source>
        <dbReference type="Pfam" id="PF12804"/>
    </source>
</evidence>
<organism evidence="2 3">
    <name type="scientific">Brachybacterium rhamnosum</name>
    <dbReference type="NCBI Taxonomy" id="173361"/>
    <lineage>
        <taxon>Bacteria</taxon>
        <taxon>Bacillati</taxon>
        <taxon>Actinomycetota</taxon>
        <taxon>Actinomycetes</taxon>
        <taxon>Micrococcales</taxon>
        <taxon>Dermabacteraceae</taxon>
        <taxon>Brachybacterium</taxon>
    </lineage>
</organism>
<accession>A0ABW4Q0I3</accession>
<dbReference type="CDD" id="cd04182">
    <property type="entry name" value="GT_2_like_f"/>
    <property type="match status" value="1"/>
</dbReference>
<dbReference type="Pfam" id="PF12804">
    <property type="entry name" value="NTP_transf_3"/>
    <property type="match status" value="1"/>
</dbReference>
<reference evidence="3" key="1">
    <citation type="journal article" date="2019" name="Int. J. Syst. Evol. Microbiol.">
        <title>The Global Catalogue of Microorganisms (GCM) 10K type strain sequencing project: providing services to taxonomists for standard genome sequencing and annotation.</title>
        <authorList>
            <consortium name="The Broad Institute Genomics Platform"/>
            <consortium name="The Broad Institute Genome Sequencing Center for Infectious Disease"/>
            <person name="Wu L."/>
            <person name="Ma J."/>
        </authorList>
    </citation>
    <scope>NUCLEOTIDE SEQUENCE [LARGE SCALE GENOMIC DNA]</scope>
    <source>
        <strain evidence="3">JCM 11650</strain>
    </source>
</reference>
<dbReference type="SUPFAM" id="SSF53448">
    <property type="entry name" value="Nucleotide-diphospho-sugar transferases"/>
    <property type="match status" value="1"/>
</dbReference>
<evidence type="ECO:0000313" key="3">
    <source>
        <dbReference type="Proteomes" id="UP001597280"/>
    </source>
</evidence>
<dbReference type="EMBL" id="JBHUFL010000003">
    <property type="protein sequence ID" value="MFD1835910.1"/>
    <property type="molecule type" value="Genomic_DNA"/>
</dbReference>
<evidence type="ECO:0000313" key="2">
    <source>
        <dbReference type="EMBL" id="MFD1835910.1"/>
    </source>
</evidence>
<sequence length="202" mass="20923">MTDRRPDAPVDRPRAAGIVLAAGAGRRYGRPKSLVIGEDGTPWVARAATVLRDADCEVVVVVLGASAQEAAPLVPSWARIVPAEDWQEGIAASIRAGLRAADDEGADLVVLVPVDTPGLPVGAVERIVDRATRHGARDALVQAMHGGAPAHPVAIGAEHWSALSGTLQGDRGARSFLVHHGVLEVECGDLWDGADVDRPGAG</sequence>
<gene>
    <name evidence="2" type="ORF">ACFSDA_12620</name>
</gene>
<dbReference type="Gene3D" id="3.90.550.10">
    <property type="entry name" value="Spore Coat Polysaccharide Biosynthesis Protein SpsA, Chain A"/>
    <property type="match status" value="1"/>
</dbReference>
<name>A0ABW4Q0I3_9MICO</name>
<dbReference type="InterPro" id="IPR029044">
    <property type="entry name" value="Nucleotide-diphossugar_trans"/>
</dbReference>
<feature type="domain" description="MobA-like NTP transferase" evidence="1">
    <location>
        <begin position="17"/>
        <end position="180"/>
    </location>
</feature>
<dbReference type="InterPro" id="IPR025877">
    <property type="entry name" value="MobA-like_NTP_Trfase"/>
</dbReference>
<comment type="caution">
    <text evidence="2">The sequence shown here is derived from an EMBL/GenBank/DDBJ whole genome shotgun (WGS) entry which is preliminary data.</text>
</comment>
<proteinExistence type="predicted"/>
<dbReference type="PANTHER" id="PTHR43777">
    <property type="entry name" value="MOLYBDENUM COFACTOR CYTIDYLYLTRANSFERASE"/>
    <property type="match status" value="1"/>
</dbReference>
<dbReference type="Proteomes" id="UP001597280">
    <property type="component" value="Unassembled WGS sequence"/>
</dbReference>
<dbReference type="RefSeq" id="WP_264449913.1">
    <property type="nucleotide sequence ID" value="NZ_BAAAIS010000003.1"/>
</dbReference>
<keyword evidence="3" id="KW-1185">Reference proteome</keyword>